<dbReference type="InterPro" id="IPR042095">
    <property type="entry name" value="SUMF_sf"/>
</dbReference>
<sequence>MGLYHRSQTVLQQWIKLGRQFRSAGFKPTVLAPVPEKWLPKELTALYQCLSWDRGSTLNPAPGRFNLDQVSEFRSKARESLACYLPAIKPDIEAQQKAALLVKHCTVCDTSCPEDTARKAFLTWLSAAVEVDDVDLRAVRLAVGKPLSVADEVLFWQSELVNKGSNLCVYLSPVHEKLRDQLQQQINLYPNKAVQIFNALSSTLKTQLAIDYYEALLFFRHCSELSAQHQLLLTEAEQYTHRFILALAKEKSPTPHEEYEGIHEYSQSILDRLGQKEKQGNRRYSYWWSQWYKNLSAEDKEQAIPDWIDKSVFQAVNSTANSAEYTIKLAIKDNYLELTEVGESTLPDSHQLDGLDQPLSNADIKTNYDQVVYQRSEQGKLIESENLVLKKGLTTSFQLDRFSEQSLQLNIGDQNLRLASFKRPNWAASLQYKNNQVSADLILNNTRIQVPLSGSDVVDNKDIPQWGISLTELGSLIQSIAEDEYGLYADLNFFGITQRFRWIEPGTFLMGSPNGESERYNDEAQHQVTLTQGYWLADTCVTQQLWQAVMGENPSNFKGEQNPVEKISWLDCWQFIQKLKEQYPALRLTLPSEAQWEYACRAGTATPFSFGSQIHSDQANFNGNYPYNDGKKSEYRQTTIPIKSLPANPWGLYEMHGNVLEWCQDNDLRAYKADEAVIDPGQECLEKPDSKSFADHPVRGGGLQDDGLYCRSASRVWYEAGARRYDLGFRLALGPELQQGGVDAKGRKVRFQSSEQGGAASKPETSRSGPDFLTDHDDFFRLSESKLSETDTLSGSAELKEKFGKGWAKFFRRNKDK</sequence>
<organism evidence="3 4">
    <name type="scientific">Oceanospirillum sediminis</name>
    <dbReference type="NCBI Taxonomy" id="2760088"/>
    <lineage>
        <taxon>Bacteria</taxon>
        <taxon>Pseudomonadati</taxon>
        <taxon>Pseudomonadota</taxon>
        <taxon>Gammaproteobacteria</taxon>
        <taxon>Oceanospirillales</taxon>
        <taxon>Oceanospirillaceae</taxon>
        <taxon>Oceanospirillum</taxon>
    </lineage>
</organism>
<dbReference type="EMBL" id="JACJFM010000012">
    <property type="protein sequence ID" value="MBB1487152.1"/>
    <property type="molecule type" value="Genomic_DNA"/>
</dbReference>
<dbReference type="InterPro" id="IPR005532">
    <property type="entry name" value="SUMF_dom"/>
</dbReference>
<dbReference type="InterPro" id="IPR051043">
    <property type="entry name" value="Sulfatase_Mod_Factor_Kinase"/>
</dbReference>
<dbReference type="AlphaFoldDB" id="A0A839IRI0"/>
<accession>A0A839IRI0</accession>
<feature type="region of interest" description="Disordered" evidence="1">
    <location>
        <begin position="751"/>
        <end position="773"/>
    </location>
</feature>
<dbReference type="SUPFAM" id="SSF56436">
    <property type="entry name" value="C-type lectin-like"/>
    <property type="match status" value="1"/>
</dbReference>
<gene>
    <name evidence="3" type="ORF">H4O21_11070</name>
</gene>
<comment type="caution">
    <text evidence="3">The sequence shown here is derived from an EMBL/GenBank/DDBJ whole genome shotgun (WGS) entry which is preliminary data.</text>
</comment>
<proteinExistence type="predicted"/>
<evidence type="ECO:0000256" key="1">
    <source>
        <dbReference type="SAM" id="MobiDB-lite"/>
    </source>
</evidence>
<dbReference type="Gene3D" id="3.90.1580.10">
    <property type="entry name" value="paralog of FGE (formylglycine-generating enzyme)"/>
    <property type="match status" value="1"/>
</dbReference>
<dbReference type="PANTHER" id="PTHR23150:SF19">
    <property type="entry name" value="FORMYLGLYCINE-GENERATING ENZYME"/>
    <property type="match status" value="1"/>
</dbReference>
<keyword evidence="4" id="KW-1185">Reference proteome</keyword>
<reference evidence="3 4" key="1">
    <citation type="submission" date="2020-08" db="EMBL/GenBank/DDBJ databases">
        <title>Oceanospirillum sp. nov. isolated from marine sediment.</title>
        <authorList>
            <person name="Ji X."/>
        </authorList>
    </citation>
    <scope>NUCLEOTIDE SEQUENCE [LARGE SCALE GENOMIC DNA]</scope>
    <source>
        <strain evidence="3 4">D5</strain>
    </source>
</reference>
<name>A0A839IRI0_9GAMM</name>
<dbReference type="Proteomes" id="UP000565262">
    <property type="component" value="Unassembled WGS sequence"/>
</dbReference>
<evidence type="ECO:0000313" key="4">
    <source>
        <dbReference type="Proteomes" id="UP000565262"/>
    </source>
</evidence>
<evidence type="ECO:0000313" key="3">
    <source>
        <dbReference type="EMBL" id="MBB1487152.1"/>
    </source>
</evidence>
<dbReference type="GO" id="GO:0120147">
    <property type="term" value="F:formylglycine-generating oxidase activity"/>
    <property type="evidence" value="ECO:0007669"/>
    <property type="project" value="TreeGrafter"/>
</dbReference>
<dbReference type="InterPro" id="IPR016187">
    <property type="entry name" value="CTDL_fold"/>
</dbReference>
<dbReference type="PANTHER" id="PTHR23150">
    <property type="entry name" value="SULFATASE MODIFYING FACTOR 1, 2"/>
    <property type="match status" value="1"/>
</dbReference>
<evidence type="ECO:0000259" key="2">
    <source>
        <dbReference type="Pfam" id="PF03781"/>
    </source>
</evidence>
<feature type="domain" description="Sulfatase-modifying factor enzyme-like" evidence="2">
    <location>
        <begin position="502"/>
        <end position="732"/>
    </location>
</feature>
<dbReference type="Pfam" id="PF03781">
    <property type="entry name" value="FGE-sulfatase"/>
    <property type="match status" value="1"/>
</dbReference>
<protein>
    <submittedName>
        <fullName evidence="3">Formylglycine-generating enzyme family protein</fullName>
    </submittedName>
</protein>